<accession>A0A2G3DWF8</accession>
<comment type="caution">
    <text evidence="3">The sequence shown here is derived from an EMBL/GenBank/DDBJ whole genome shotgun (WGS) entry which is preliminary data.</text>
</comment>
<evidence type="ECO:0000259" key="1">
    <source>
        <dbReference type="PROSITE" id="PS51192"/>
    </source>
</evidence>
<dbReference type="GO" id="GO:0003677">
    <property type="term" value="F:DNA binding"/>
    <property type="evidence" value="ECO:0007669"/>
    <property type="project" value="InterPro"/>
</dbReference>
<evidence type="ECO:0000259" key="2">
    <source>
        <dbReference type="PROSITE" id="PS51194"/>
    </source>
</evidence>
<sequence>MNNETLKQYMMKFSISQLKGYLGQDLIDSLLEWNNGVEGFLSKSRLSEMAICVHGLGLLKDKEFRRSLIGSMPEDVVKGFTAYLPHSDSTDLKQLAIDVSNASWKKSDVNDYFLRMLGYSSEDVFEKKEEVGESVETIESFDKFYELLDYQYIIRQRALNILTSPYGLRRFLIHMPTGTGKTKTATHIICHHYNYNLHKKGLVIWIAHTSELLQQAYDTFKGVWKNIGNGSINMYKLWGDYNIEEDVDLNGFMVCGIQKLQSINNNDPELLNKLISNARLIVYDEAHKASAPETRQVVEKFMVRSENSEDRALMGLSATPGKTTEDSFDNQLLVSMFGNKIIEIDTKLMNAVNMSAQEAINTPAEKDVIRYFQNRGVLSKIKKEELVYEEGLSDAEINKIRIVATANGYDDFSKTVLEKIGKNKSRNLRIMQRLRELNRDKIPTIVFACSVQHGQLLSAMLTLEDIPNALVIGNMSPKERAESIKKFKDREDDLNILINYEVLTTGFDATNIECVFIARPTQSVVLYSQMLGRGLRGPQMGGNEECLLIDVKDNLKQFNENMAFSHFANYWNQ</sequence>
<dbReference type="Pfam" id="PF04851">
    <property type="entry name" value="ResIII"/>
    <property type="match status" value="1"/>
</dbReference>
<feature type="domain" description="Helicase C-terminal" evidence="2">
    <location>
        <begin position="429"/>
        <end position="573"/>
    </location>
</feature>
<dbReference type="PANTHER" id="PTHR47396">
    <property type="entry name" value="TYPE I RESTRICTION ENZYME ECOKI R PROTEIN"/>
    <property type="match status" value="1"/>
</dbReference>
<reference evidence="3 4" key="2">
    <citation type="submission" date="2017-10" db="EMBL/GenBank/DDBJ databases">
        <authorList>
            <person name="Banno H."/>
            <person name="Chua N.-H."/>
        </authorList>
    </citation>
    <scope>NUCLEOTIDE SEQUENCE [LARGE SCALE GENOMIC DNA]</scope>
    <source>
        <strain evidence="3 4">JK626</strain>
    </source>
</reference>
<keyword evidence="3" id="KW-0378">Hydrolase</keyword>
<dbReference type="InterPro" id="IPR006935">
    <property type="entry name" value="Helicase/UvrB_N"/>
</dbReference>
<dbReference type="InterPro" id="IPR014001">
    <property type="entry name" value="Helicase_ATP-bd"/>
</dbReference>
<dbReference type="GO" id="GO:0004386">
    <property type="term" value="F:helicase activity"/>
    <property type="evidence" value="ECO:0007669"/>
    <property type="project" value="UniProtKB-KW"/>
</dbReference>
<dbReference type="Gene3D" id="3.40.50.300">
    <property type="entry name" value="P-loop containing nucleotide triphosphate hydrolases"/>
    <property type="match status" value="2"/>
</dbReference>
<dbReference type="Proteomes" id="UP000225889">
    <property type="component" value="Unassembled WGS sequence"/>
</dbReference>
<dbReference type="GO" id="GO:0005829">
    <property type="term" value="C:cytosol"/>
    <property type="evidence" value="ECO:0007669"/>
    <property type="project" value="TreeGrafter"/>
</dbReference>
<dbReference type="GO" id="GO:0016787">
    <property type="term" value="F:hydrolase activity"/>
    <property type="evidence" value="ECO:0007669"/>
    <property type="project" value="InterPro"/>
</dbReference>
<dbReference type="SUPFAM" id="SSF52540">
    <property type="entry name" value="P-loop containing nucleoside triphosphate hydrolases"/>
    <property type="match status" value="1"/>
</dbReference>
<dbReference type="SMART" id="SM00487">
    <property type="entry name" value="DEXDc"/>
    <property type="match status" value="1"/>
</dbReference>
<dbReference type="GO" id="GO:0005524">
    <property type="term" value="F:ATP binding"/>
    <property type="evidence" value="ECO:0007669"/>
    <property type="project" value="InterPro"/>
</dbReference>
<dbReference type="PANTHER" id="PTHR47396:SF1">
    <property type="entry name" value="ATP-DEPENDENT HELICASE IRC3-RELATED"/>
    <property type="match status" value="1"/>
</dbReference>
<keyword evidence="3" id="KW-0547">Nucleotide-binding</keyword>
<keyword evidence="3" id="KW-0067">ATP-binding</keyword>
<dbReference type="PROSITE" id="PS51192">
    <property type="entry name" value="HELICASE_ATP_BIND_1"/>
    <property type="match status" value="1"/>
</dbReference>
<dbReference type="AlphaFoldDB" id="A0A2G3DWF8"/>
<dbReference type="InterPro" id="IPR050742">
    <property type="entry name" value="Helicase_Restrict-Modif_Enz"/>
</dbReference>
<protein>
    <submittedName>
        <fullName evidence="3">DNA helicase</fullName>
    </submittedName>
</protein>
<dbReference type="SMART" id="SM00490">
    <property type="entry name" value="HELICc"/>
    <property type="match status" value="1"/>
</dbReference>
<dbReference type="InterPro" id="IPR027417">
    <property type="entry name" value="P-loop_NTPase"/>
</dbReference>
<organism evidence="3 4">
    <name type="scientific">Pseudobutyrivibrio ruminis</name>
    <dbReference type="NCBI Taxonomy" id="46206"/>
    <lineage>
        <taxon>Bacteria</taxon>
        <taxon>Bacillati</taxon>
        <taxon>Bacillota</taxon>
        <taxon>Clostridia</taxon>
        <taxon>Lachnospirales</taxon>
        <taxon>Lachnospiraceae</taxon>
        <taxon>Pseudobutyrivibrio</taxon>
    </lineage>
</organism>
<dbReference type="PROSITE" id="PS51194">
    <property type="entry name" value="HELICASE_CTER"/>
    <property type="match status" value="1"/>
</dbReference>
<dbReference type="Pfam" id="PF00271">
    <property type="entry name" value="Helicase_C"/>
    <property type="match status" value="1"/>
</dbReference>
<proteinExistence type="predicted"/>
<dbReference type="InterPro" id="IPR001650">
    <property type="entry name" value="Helicase_C-like"/>
</dbReference>
<evidence type="ECO:0000313" key="3">
    <source>
        <dbReference type="EMBL" id="PHU35368.1"/>
    </source>
</evidence>
<dbReference type="RefSeq" id="WP_099391673.1">
    <property type="nucleotide sequence ID" value="NZ_PDYF01000010.1"/>
</dbReference>
<feature type="domain" description="Helicase ATP-binding" evidence="1">
    <location>
        <begin position="162"/>
        <end position="338"/>
    </location>
</feature>
<keyword evidence="3" id="KW-0347">Helicase</keyword>
<name>A0A2G3DWF8_9FIRM</name>
<gene>
    <name evidence="3" type="ORF">CSX01_05225</name>
</gene>
<evidence type="ECO:0000313" key="4">
    <source>
        <dbReference type="Proteomes" id="UP000225889"/>
    </source>
</evidence>
<dbReference type="EMBL" id="PDYF01000010">
    <property type="protein sequence ID" value="PHU35368.1"/>
    <property type="molecule type" value="Genomic_DNA"/>
</dbReference>
<reference evidence="3 4" key="1">
    <citation type="submission" date="2017-10" db="EMBL/GenBank/DDBJ databases">
        <title>Resolving the taxonomy of Roseburia spp., Eubacterium rectale and Agathobacter spp. through phylogenomic analysis.</title>
        <authorList>
            <person name="Sheridan P.O."/>
            <person name="Walker A.W."/>
            <person name="Duncan S.H."/>
            <person name="Scott K.P."/>
            <person name="Toole P.W.O."/>
            <person name="Luis P."/>
            <person name="Flint H.J."/>
        </authorList>
    </citation>
    <scope>NUCLEOTIDE SEQUENCE [LARGE SCALE GENOMIC DNA]</scope>
    <source>
        <strain evidence="3 4">JK626</strain>
    </source>
</reference>